<feature type="compositionally biased region" description="Low complexity" evidence="1">
    <location>
        <begin position="184"/>
        <end position="208"/>
    </location>
</feature>
<keyword evidence="2" id="KW-1133">Transmembrane helix</keyword>
<name>A0AAD4IFY2_9PLEO</name>
<gene>
    <name evidence="3" type="ORF">G6011_04123</name>
</gene>
<feature type="transmembrane region" description="Helical" evidence="2">
    <location>
        <begin position="223"/>
        <end position="244"/>
    </location>
</feature>
<proteinExistence type="predicted"/>
<evidence type="ECO:0000256" key="1">
    <source>
        <dbReference type="SAM" id="MobiDB-lite"/>
    </source>
</evidence>
<dbReference type="EMBL" id="JAANER010000002">
    <property type="protein sequence ID" value="KAG9194088.1"/>
    <property type="molecule type" value="Genomic_DNA"/>
</dbReference>
<dbReference type="Proteomes" id="UP001199106">
    <property type="component" value="Unassembled WGS sequence"/>
</dbReference>
<evidence type="ECO:0000256" key="2">
    <source>
        <dbReference type="SAM" id="Phobius"/>
    </source>
</evidence>
<reference evidence="3" key="1">
    <citation type="submission" date="2021-07" db="EMBL/GenBank/DDBJ databases">
        <title>Genome Resource of American Ginseng Black Spot Pathogen Alternaria panax.</title>
        <authorList>
            <person name="Qiu C."/>
            <person name="Wang W."/>
            <person name="Liu Z."/>
        </authorList>
    </citation>
    <scope>NUCLEOTIDE SEQUENCE</scope>
    <source>
        <strain evidence="3">BNCC115425</strain>
    </source>
</reference>
<evidence type="ECO:0000313" key="4">
    <source>
        <dbReference type="Proteomes" id="UP001199106"/>
    </source>
</evidence>
<keyword evidence="2" id="KW-0472">Membrane</keyword>
<feature type="region of interest" description="Disordered" evidence="1">
    <location>
        <begin position="302"/>
        <end position="324"/>
    </location>
</feature>
<sequence length="324" mass="34672">MRTCYNRDGSPITDIAYRPCGSDIERESFCCGTNHQGAGHTNVADDVCESNGLCQNYEAFDGTNEGVKLWWRQGCTDPTWQSAECLENTCNESIWQDDNVPVRKCGDNSWCCGDASCCSDTANLFSLAAIPGESAPLSSFSILLSTSTAESSVPASSSTPSSTLLSTPTVLALSSYSMSTPASQTSFSTSTTSSSIDPPSTDPPSSRSDPPPLSQGLSIGARAGTGVGAAVIARLVVLVALLTCKLKKKRRQERRATVELPPNTLHEKYQEMTYYPAPPTELHAGIAAVEMGCRDPAELGNRRRMPAQEEQPYGLDDPKVILQP</sequence>
<evidence type="ECO:0000313" key="3">
    <source>
        <dbReference type="EMBL" id="KAG9194088.1"/>
    </source>
</evidence>
<comment type="caution">
    <text evidence="3">The sequence shown here is derived from an EMBL/GenBank/DDBJ whole genome shotgun (WGS) entry which is preliminary data.</text>
</comment>
<keyword evidence="4" id="KW-1185">Reference proteome</keyword>
<organism evidence="3 4">
    <name type="scientific">Alternaria panax</name>
    <dbReference type="NCBI Taxonomy" id="48097"/>
    <lineage>
        <taxon>Eukaryota</taxon>
        <taxon>Fungi</taxon>
        <taxon>Dikarya</taxon>
        <taxon>Ascomycota</taxon>
        <taxon>Pezizomycotina</taxon>
        <taxon>Dothideomycetes</taxon>
        <taxon>Pleosporomycetidae</taxon>
        <taxon>Pleosporales</taxon>
        <taxon>Pleosporineae</taxon>
        <taxon>Pleosporaceae</taxon>
        <taxon>Alternaria</taxon>
        <taxon>Alternaria sect. Panax</taxon>
    </lineage>
</organism>
<accession>A0AAD4IFY2</accession>
<dbReference type="AlphaFoldDB" id="A0AAD4IFY2"/>
<protein>
    <submittedName>
        <fullName evidence="3">Uncharacterized protein</fullName>
    </submittedName>
</protein>
<feature type="region of interest" description="Disordered" evidence="1">
    <location>
        <begin position="184"/>
        <end position="219"/>
    </location>
</feature>
<keyword evidence="2" id="KW-0812">Transmembrane</keyword>